<protein>
    <recommendedName>
        <fullName evidence="5">Peptidyl-prolyl cis-trans isomerase</fullName>
        <ecNumber evidence="5">5.2.1.8</ecNumber>
    </recommendedName>
</protein>
<sequence>MNSSNPQETFKRIAEKESDCSSAKRGGDLGFFKRGQMQKPFEDCAFRLKVGEISNIIETDSGVHIILRIACCVCFQSFFEYVVLRYTPLVPSRRIPFQIIARFFHRFCANSSNSKCTCGREASFSYSRGTKAICGRPEGVEGGSVLQWLWSEVAV</sequence>
<dbReference type="InterPro" id="IPR051370">
    <property type="entry name" value="PPIase_Pin1"/>
</dbReference>
<evidence type="ECO:0000313" key="7">
    <source>
        <dbReference type="EMBL" id="CBK21281.2"/>
    </source>
</evidence>
<dbReference type="Pfam" id="PF00639">
    <property type="entry name" value="Rotamase"/>
    <property type="match status" value="1"/>
</dbReference>
<name>D8LZP2_BLAHO</name>
<evidence type="ECO:0000256" key="3">
    <source>
        <dbReference type="ARBA" id="ARBA00023235"/>
    </source>
</evidence>
<dbReference type="PANTHER" id="PTHR10657:SF4">
    <property type="entry name" value="PEPTIDYL-PROLYL CIS-TRANS ISOMERASE-RELATED"/>
    <property type="match status" value="1"/>
</dbReference>
<keyword evidence="2 4" id="KW-0697">Rotamase</keyword>
<evidence type="ECO:0000313" key="8">
    <source>
        <dbReference type="Proteomes" id="UP000008312"/>
    </source>
</evidence>
<dbReference type="GO" id="GO:0003755">
    <property type="term" value="F:peptidyl-prolyl cis-trans isomerase activity"/>
    <property type="evidence" value="ECO:0007669"/>
    <property type="project" value="UniProtKB-UniRule"/>
</dbReference>
<dbReference type="PANTHER" id="PTHR10657">
    <property type="entry name" value="PEPTIDYL-PROLYL CIS-TRANS ISOMERASE"/>
    <property type="match status" value="1"/>
</dbReference>
<dbReference type="OrthoDB" id="2530521at2759"/>
<dbReference type="EC" id="5.2.1.8" evidence="5"/>
<dbReference type="SUPFAM" id="SSF54534">
    <property type="entry name" value="FKBP-like"/>
    <property type="match status" value="1"/>
</dbReference>
<dbReference type="AlphaFoldDB" id="D8LZP2"/>
<comment type="catalytic activity">
    <reaction evidence="1 5">
        <text>[protein]-peptidylproline (omega=180) = [protein]-peptidylproline (omega=0)</text>
        <dbReference type="Rhea" id="RHEA:16237"/>
        <dbReference type="Rhea" id="RHEA-COMP:10747"/>
        <dbReference type="Rhea" id="RHEA-COMP:10748"/>
        <dbReference type="ChEBI" id="CHEBI:83833"/>
        <dbReference type="ChEBI" id="CHEBI:83834"/>
        <dbReference type="EC" id="5.2.1.8"/>
    </reaction>
</comment>
<dbReference type="Proteomes" id="UP000008312">
    <property type="component" value="Unassembled WGS sequence"/>
</dbReference>
<dbReference type="GeneID" id="24918719"/>
<feature type="domain" description="PpiC" evidence="6">
    <location>
        <begin position="1"/>
        <end position="70"/>
    </location>
</feature>
<dbReference type="RefSeq" id="XP_012895329.1">
    <property type="nucleotide sequence ID" value="XM_013039875.1"/>
</dbReference>
<organism evidence="7">
    <name type="scientific">Blastocystis hominis</name>
    <dbReference type="NCBI Taxonomy" id="12968"/>
    <lineage>
        <taxon>Eukaryota</taxon>
        <taxon>Sar</taxon>
        <taxon>Stramenopiles</taxon>
        <taxon>Bigyra</taxon>
        <taxon>Opalozoa</taxon>
        <taxon>Opalinata</taxon>
        <taxon>Blastocystidae</taxon>
        <taxon>Blastocystis</taxon>
    </lineage>
</organism>
<dbReference type="PROSITE" id="PS50198">
    <property type="entry name" value="PPIC_PPIASE_2"/>
    <property type="match status" value="1"/>
</dbReference>
<accession>D8LZP2</accession>
<dbReference type="GO" id="GO:0005634">
    <property type="term" value="C:nucleus"/>
    <property type="evidence" value="ECO:0007669"/>
    <property type="project" value="TreeGrafter"/>
</dbReference>
<dbReference type="InterPro" id="IPR046357">
    <property type="entry name" value="PPIase_dom_sf"/>
</dbReference>
<proteinExistence type="predicted"/>
<evidence type="ECO:0000256" key="1">
    <source>
        <dbReference type="ARBA" id="ARBA00000971"/>
    </source>
</evidence>
<reference evidence="7" key="1">
    <citation type="submission" date="2010-02" db="EMBL/GenBank/DDBJ databases">
        <title>Sequencing and annotation of the Blastocystis hominis genome.</title>
        <authorList>
            <person name="Wincker P."/>
        </authorList>
    </citation>
    <scope>NUCLEOTIDE SEQUENCE</scope>
    <source>
        <strain evidence="7">Singapore isolate B</strain>
    </source>
</reference>
<dbReference type="GO" id="GO:0005829">
    <property type="term" value="C:cytosol"/>
    <property type="evidence" value="ECO:0007669"/>
    <property type="project" value="TreeGrafter"/>
</dbReference>
<keyword evidence="8" id="KW-1185">Reference proteome</keyword>
<dbReference type="EMBL" id="FN668641">
    <property type="protein sequence ID" value="CBK21281.2"/>
    <property type="molecule type" value="Genomic_DNA"/>
</dbReference>
<evidence type="ECO:0000259" key="6">
    <source>
        <dbReference type="PROSITE" id="PS50198"/>
    </source>
</evidence>
<evidence type="ECO:0000256" key="4">
    <source>
        <dbReference type="PROSITE-ProRule" id="PRU00278"/>
    </source>
</evidence>
<gene>
    <name evidence="7" type="ORF">GSBLH_T00001467001</name>
</gene>
<dbReference type="Gene3D" id="3.10.50.40">
    <property type="match status" value="1"/>
</dbReference>
<keyword evidence="3 4" id="KW-0413">Isomerase</keyword>
<dbReference type="InParanoid" id="D8LZP2"/>
<evidence type="ECO:0000256" key="5">
    <source>
        <dbReference type="RuleBase" id="RU363014"/>
    </source>
</evidence>
<dbReference type="InterPro" id="IPR000297">
    <property type="entry name" value="PPIase_PpiC"/>
</dbReference>
<evidence type="ECO:0000256" key="2">
    <source>
        <dbReference type="ARBA" id="ARBA00023110"/>
    </source>
</evidence>